<evidence type="ECO:0008006" key="3">
    <source>
        <dbReference type="Google" id="ProtNLM"/>
    </source>
</evidence>
<evidence type="ECO:0000313" key="1">
    <source>
        <dbReference type="EMBL" id="RCN27544.1"/>
    </source>
</evidence>
<dbReference type="Proteomes" id="UP000252519">
    <property type="component" value="Unassembled WGS sequence"/>
</dbReference>
<dbReference type="SUPFAM" id="SSF55797">
    <property type="entry name" value="PR-1-like"/>
    <property type="match status" value="1"/>
</dbReference>
<keyword evidence="2" id="KW-1185">Reference proteome</keyword>
<accession>A0A368F5X4</accession>
<dbReference type="AlphaFoldDB" id="A0A368F5X4"/>
<protein>
    <recommendedName>
        <fullName evidence="3">SCP domain-containing protein</fullName>
    </recommendedName>
</protein>
<dbReference type="Gene3D" id="3.40.33.10">
    <property type="entry name" value="CAP"/>
    <property type="match status" value="1"/>
</dbReference>
<dbReference type="OrthoDB" id="10399214at2759"/>
<proteinExistence type="predicted"/>
<gene>
    <name evidence="1" type="ORF">ANCCAN_26721</name>
</gene>
<dbReference type="InterPro" id="IPR035940">
    <property type="entry name" value="CAP_sf"/>
</dbReference>
<reference evidence="1 2" key="1">
    <citation type="submission" date="2014-10" db="EMBL/GenBank/DDBJ databases">
        <title>Draft genome of the hookworm Ancylostoma caninum.</title>
        <authorList>
            <person name="Mitreva M."/>
        </authorList>
    </citation>
    <scope>NUCLEOTIDE SEQUENCE [LARGE SCALE GENOMIC DNA]</scope>
    <source>
        <strain evidence="1 2">Baltimore</strain>
    </source>
</reference>
<evidence type="ECO:0000313" key="2">
    <source>
        <dbReference type="Proteomes" id="UP000252519"/>
    </source>
</evidence>
<comment type="caution">
    <text evidence="1">The sequence shown here is derived from an EMBL/GenBank/DDBJ whole genome shotgun (WGS) entry which is preliminary data.</text>
</comment>
<organism evidence="1 2">
    <name type="scientific">Ancylostoma caninum</name>
    <name type="common">Dog hookworm</name>
    <dbReference type="NCBI Taxonomy" id="29170"/>
    <lineage>
        <taxon>Eukaryota</taxon>
        <taxon>Metazoa</taxon>
        <taxon>Ecdysozoa</taxon>
        <taxon>Nematoda</taxon>
        <taxon>Chromadorea</taxon>
        <taxon>Rhabditida</taxon>
        <taxon>Rhabditina</taxon>
        <taxon>Rhabditomorpha</taxon>
        <taxon>Strongyloidea</taxon>
        <taxon>Ancylostomatidae</taxon>
        <taxon>Ancylostomatinae</taxon>
        <taxon>Ancylostoma</taxon>
    </lineage>
</organism>
<name>A0A368F5X4_ANCCA</name>
<sequence length="173" mass="18790">MSGDLETIAVGMHNYYRRLVGSGWAPDKSGYASPAKQMTPVGYDCATTIAGQGTIGKLTKDLAETCTAPYTATPGYSRNFYEDRDLTKTRTEVLKEVPAIKKWAEQSKLVDLDNGVLFEGNVETKAAGLANVIHQAGSKLVCSVTDDECLKHGLRVAVCQYDKCVSIYLEENA</sequence>
<dbReference type="STRING" id="29170.A0A368F5X4"/>
<dbReference type="EMBL" id="JOJR01003936">
    <property type="protein sequence ID" value="RCN27544.1"/>
    <property type="molecule type" value="Genomic_DNA"/>
</dbReference>